<evidence type="ECO:0000256" key="2">
    <source>
        <dbReference type="ARBA" id="ARBA00023125"/>
    </source>
</evidence>
<dbReference type="PANTHER" id="PTHR33154">
    <property type="entry name" value="TRANSCRIPTIONAL REGULATOR, ARSR FAMILY"/>
    <property type="match status" value="1"/>
</dbReference>
<dbReference type="Gene3D" id="1.10.10.10">
    <property type="entry name" value="Winged helix-like DNA-binding domain superfamily/Winged helix DNA-binding domain"/>
    <property type="match status" value="1"/>
</dbReference>
<evidence type="ECO:0000259" key="4">
    <source>
        <dbReference type="PROSITE" id="PS50987"/>
    </source>
</evidence>
<organism evidence="5 6">
    <name type="scientific">Candidatus Liptonbacteria bacterium RIFCSPLOWO2_01_FULL_52_25</name>
    <dbReference type="NCBI Taxonomy" id="1798650"/>
    <lineage>
        <taxon>Bacteria</taxon>
        <taxon>Candidatus Liptoniibacteriota</taxon>
    </lineage>
</organism>
<dbReference type="GO" id="GO:0003700">
    <property type="term" value="F:DNA-binding transcription factor activity"/>
    <property type="evidence" value="ECO:0007669"/>
    <property type="project" value="InterPro"/>
</dbReference>
<dbReference type="Proteomes" id="UP000178880">
    <property type="component" value="Unassembled WGS sequence"/>
</dbReference>
<dbReference type="NCBIfam" id="NF033788">
    <property type="entry name" value="HTH_metalloreg"/>
    <property type="match status" value="1"/>
</dbReference>
<dbReference type="PROSITE" id="PS50987">
    <property type="entry name" value="HTH_ARSR_2"/>
    <property type="match status" value="1"/>
</dbReference>
<reference evidence="5 6" key="1">
    <citation type="journal article" date="2016" name="Nat. Commun.">
        <title>Thousands of microbial genomes shed light on interconnected biogeochemical processes in an aquifer system.</title>
        <authorList>
            <person name="Anantharaman K."/>
            <person name="Brown C.T."/>
            <person name="Hug L.A."/>
            <person name="Sharon I."/>
            <person name="Castelle C.J."/>
            <person name="Probst A.J."/>
            <person name="Thomas B.C."/>
            <person name="Singh A."/>
            <person name="Wilkins M.J."/>
            <person name="Karaoz U."/>
            <person name="Brodie E.L."/>
            <person name="Williams K.H."/>
            <person name="Hubbard S.S."/>
            <person name="Banfield J.F."/>
        </authorList>
    </citation>
    <scope>NUCLEOTIDE SEQUENCE [LARGE SCALE GENOMIC DNA]</scope>
</reference>
<feature type="domain" description="HTH arsR-type" evidence="4">
    <location>
        <begin position="1"/>
        <end position="86"/>
    </location>
</feature>
<proteinExistence type="predicted"/>
<dbReference type="AlphaFoldDB" id="A0A1G2CD50"/>
<dbReference type="InterPro" id="IPR001845">
    <property type="entry name" value="HTH_ArsR_DNA-bd_dom"/>
</dbReference>
<dbReference type="InterPro" id="IPR036390">
    <property type="entry name" value="WH_DNA-bd_sf"/>
</dbReference>
<dbReference type="CDD" id="cd00090">
    <property type="entry name" value="HTH_ARSR"/>
    <property type="match status" value="1"/>
</dbReference>
<keyword evidence="3" id="KW-0804">Transcription</keyword>
<evidence type="ECO:0000313" key="5">
    <source>
        <dbReference type="EMBL" id="OGY99308.1"/>
    </source>
</evidence>
<gene>
    <name evidence="5" type="ORF">A2945_05070</name>
</gene>
<accession>A0A1G2CD50</accession>
<dbReference type="InterPro" id="IPR051081">
    <property type="entry name" value="HTH_MetalResp_TranReg"/>
</dbReference>
<dbReference type="SMART" id="SM00418">
    <property type="entry name" value="HTH_ARSR"/>
    <property type="match status" value="1"/>
</dbReference>
<dbReference type="SUPFAM" id="SSF46785">
    <property type="entry name" value="Winged helix' DNA-binding domain"/>
    <property type="match status" value="1"/>
</dbReference>
<dbReference type="EMBL" id="MHLA01000017">
    <property type="protein sequence ID" value="OGY99308.1"/>
    <property type="molecule type" value="Genomic_DNA"/>
</dbReference>
<dbReference type="STRING" id="1798650.A2945_05070"/>
<dbReference type="PANTHER" id="PTHR33154:SF33">
    <property type="entry name" value="TRANSCRIPTIONAL REPRESSOR SDPR"/>
    <property type="match status" value="1"/>
</dbReference>
<evidence type="ECO:0000313" key="6">
    <source>
        <dbReference type="Proteomes" id="UP000178880"/>
    </source>
</evidence>
<comment type="caution">
    <text evidence="5">The sequence shown here is derived from an EMBL/GenBank/DDBJ whole genome shotgun (WGS) entry which is preliminary data.</text>
</comment>
<dbReference type="GO" id="GO:0003677">
    <property type="term" value="F:DNA binding"/>
    <property type="evidence" value="ECO:0007669"/>
    <property type="project" value="UniProtKB-KW"/>
</dbReference>
<protein>
    <recommendedName>
        <fullName evidence="4">HTH arsR-type domain-containing protein</fullName>
    </recommendedName>
</protein>
<name>A0A1G2CD50_9BACT</name>
<keyword evidence="2" id="KW-0238">DNA-binding</keyword>
<dbReference type="InterPro" id="IPR036388">
    <property type="entry name" value="WH-like_DNA-bd_sf"/>
</dbReference>
<sequence length="86" mass="9705">MKEVERILKAFANKRRIAIVKYLKNNRDATVGDIAAEINLSFKATSKHLGILSTADILEKEQHSLQVHYRLASSQKPVARAIIHLL</sequence>
<evidence type="ECO:0000256" key="3">
    <source>
        <dbReference type="ARBA" id="ARBA00023163"/>
    </source>
</evidence>
<evidence type="ECO:0000256" key="1">
    <source>
        <dbReference type="ARBA" id="ARBA00023015"/>
    </source>
</evidence>
<dbReference type="Pfam" id="PF01022">
    <property type="entry name" value="HTH_5"/>
    <property type="match status" value="1"/>
</dbReference>
<keyword evidence="1" id="KW-0805">Transcription regulation</keyword>
<dbReference type="InterPro" id="IPR011991">
    <property type="entry name" value="ArsR-like_HTH"/>
</dbReference>